<gene>
    <name evidence="1" type="ORF">NNC55_11575</name>
</gene>
<protein>
    <submittedName>
        <fullName evidence="1">Uncharacterized protein</fullName>
    </submittedName>
</protein>
<accession>A0AAW5IY99</accession>
<evidence type="ECO:0000313" key="1">
    <source>
        <dbReference type="EMBL" id="MCP9600587.1"/>
    </source>
</evidence>
<organism evidence="1 2">
    <name type="scientific">Segatella copri</name>
    <dbReference type="NCBI Taxonomy" id="165179"/>
    <lineage>
        <taxon>Bacteria</taxon>
        <taxon>Pseudomonadati</taxon>
        <taxon>Bacteroidota</taxon>
        <taxon>Bacteroidia</taxon>
        <taxon>Bacteroidales</taxon>
        <taxon>Prevotellaceae</taxon>
        <taxon>Segatella</taxon>
    </lineage>
</organism>
<dbReference type="RefSeq" id="WP_254974808.1">
    <property type="nucleotide sequence ID" value="NZ_JANDWK010000031.1"/>
</dbReference>
<evidence type="ECO:0000313" key="2">
    <source>
        <dbReference type="Proteomes" id="UP001204486"/>
    </source>
</evidence>
<name>A0AAW5IY99_9BACT</name>
<sequence length="106" mass="12249">MEQTKHGISVKRRIYSFPMKGESRTEAICRSFRQYTLVDWAKYNKVSMRIVTSVKYPLLMGELVQLMSVSQSFMDTTKVDLVQKTLGTSEEQLLLIIQAYEDESMG</sequence>
<dbReference type="EMBL" id="JANDWN010000033">
    <property type="protein sequence ID" value="MCP9600587.1"/>
    <property type="molecule type" value="Genomic_DNA"/>
</dbReference>
<comment type="caution">
    <text evidence="1">The sequence shown here is derived from an EMBL/GenBank/DDBJ whole genome shotgun (WGS) entry which is preliminary data.</text>
</comment>
<reference evidence="1" key="1">
    <citation type="submission" date="2022-07" db="EMBL/GenBank/DDBJ databases">
        <title>Prevotella copri.</title>
        <authorList>
            <person name="Yang C."/>
        </authorList>
    </citation>
    <scope>NUCLEOTIDE SEQUENCE</scope>
    <source>
        <strain evidence="1">HF1476</strain>
    </source>
</reference>
<proteinExistence type="predicted"/>
<dbReference type="Proteomes" id="UP001204486">
    <property type="component" value="Unassembled WGS sequence"/>
</dbReference>
<dbReference type="AlphaFoldDB" id="A0AAW5IY99"/>